<dbReference type="PANTHER" id="PTHR46648:SF1">
    <property type="entry name" value="ADENOSINE 5'-MONOPHOSPHORAMIDASE HNT1"/>
    <property type="match status" value="1"/>
</dbReference>
<reference evidence="5 6" key="1">
    <citation type="submission" date="2019-03" db="EMBL/GenBank/DDBJ databases">
        <title>Genomic Encyclopedia of Type Strains, Phase IV (KMG-IV): sequencing the most valuable type-strain genomes for metagenomic binning, comparative biology and taxonomic classification.</title>
        <authorList>
            <person name="Goeker M."/>
        </authorList>
    </citation>
    <scope>NUCLEOTIDE SEQUENCE [LARGE SCALE GENOMIC DNA]</scope>
    <source>
        <strain evidence="5 6">DSM 25903</strain>
    </source>
</reference>
<accession>A0A4R7CCJ1</accession>
<sequence>MPSLTVLAKREAMPAPDCIFCRIAAKTIPAEIVFENERLVAFLDIAPIRPGHVQIVPKDHHATFDDLPPDLLAEIGALAQRIAKGLKAIYGVERVGFAFTGTDIAHAHGHVVPLVAKDDLTSRRYIAEEIVTYRNPPRPSADDVAATGERIRAALAEQTPRTS</sequence>
<dbReference type="PROSITE" id="PS51084">
    <property type="entry name" value="HIT_2"/>
    <property type="match status" value="1"/>
</dbReference>
<evidence type="ECO:0000313" key="5">
    <source>
        <dbReference type="EMBL" id="TDR94527.1"/>
    </source>
</evidence>
<feature type="domain" description="HIT" evidence="4">
    <location>
        <begin position="19"/>
        <end position="122"/>
    </location>
</feature>
<dbReference type="Proteomes" id="UP000295122">
    <property type="component" value="Unassembled WGS sequence"/>
</dbReference>
<dbReference type="GO" id="GO:0003824">
    <property type="term" value="F:catalytic activity"/>
    <property type="evidence" value="ECO:0007669"/>
    <property type="project" value="InterPro"/>
</dbReference>
<feature type="active site" description="Tele-AMP-histidine intermediate" evidence="1">
    <location>
        <position position="108"/>
    </location>
</feature>
<proteinExistence type="predicted"/>
<dbReference type="InterPro" id="IPR001310">
    <property type="entry name" value="Histidine_triad_HIT"/>
</dbReference>
<keyword evidence="6" id="KW-1185">Reference proteome</keyword>
<evidence type="ECO:0000256" key="3">
    <source>
        <dbReference type="PROSITE-ProRule" id="PRU00464"/>
    </source>
</evidence>
<name>A0A4R7CCJ1_9HYPH</name>
<dbReference type="EMBL" id="SNZR01000011">
    <property type="protein sequence ID" value="TDR94527.1"/>
    <property type="molecule type" value="Genomic_DNA"/>
</dbReference>
<feature type="short sequence motif" description="Histidine triad motif" evidence="2 3">
    <location>
        <begin position="106"/>
        <end position="110"/>
    </location>
</feature>
<dbReference type="PRINTS" id="PR00332">
    <property type="entry name" value="HISTRIAD"/>
</dbReference>
<dbReference type="Gene3D" id="3.30.428.10">
    <property type="entry name" value="HIT-like"/>
    <property type="match status" value="1"/>
</dbReference>
<dbReference type="InterPro" id="IPR036265">
    <property type="entry name" value="HIT-like_sf"/>
</dbReference>
<dbReference type="PANTHER" id="PTHR46648">
    <property type="entry name" value="HIT FAMILY PROTEIN 1"/>
    <property type="match status" value="1"/>
</dbReference>
<dbReference type="InterPro" id="IPR011146">
    <property type="entry name" value="HIT-like"/>
</dbReference>
<evidence type="ECO:0000313" key="6">
    <source>
        <dbReference type="Proteomes" id="UP000295122"/>
    </source>
</evidence>
<dbReference type="AlphaFoldDB" id="A0A4R7CCJ1"/>
<dbReference type="Pfam" id="PF01230">
    <property type="entry name" value="HIT"/>
    <property type="match status" value="1"/>
</dbReference>
<dbReference type="GO" id="GO:0009117">
    <property type="term" value="P:nucleotide metabolic process"/>
    <property type="evidence" value="ECO:0007669"/>
    <property type="project" value="TreeGrafter"/>
</dbReference>
<evidence type="ECO:0000256" key="1">
    <source>
        <dbReference type="PIRSR" id="PIRSR601310-1"/>
    </source>
</evidence>
<evidence type="ECO:0000259" key="4">
    <source>
        <dbReference type="PROSITE" id="PS51084"/>
    </source>
</evidence>
<dbReference type="SUPFAM" id="SSF54197">
    <property type="entry name" value="HIT-like"/>
    <property type="match status" value="1"/>
</dbReference>
<protein>
    <submittedName>
        <fullName evidence="5">Histidine triad (HIT) family protein</fullName>
    </submittedName>
</protein>
<gene>
    <name evidence="5" type="ORF">EV668_1815</name>
</gene>
<comment type="caution">
    <text evidence="5">The sequence shown here is derived from an EMBL/GenBank/DDBJ whole genome shotgun (WGS) entry which is preliminary data.</text>
</comment>
<organism evidence="5 6">
    <name type="scientific">Enterovirga rhinocerotis</name>
    <dbReference type="NCBI Taxonomy" id="1339210"/>
    <lineage>
        <taxon>Bacteria</taxon>
        <taxon>Pseudomonadati</taxon>
        <taxon>Pseudomonadota</taxon>
        <taxon>Alphaproteobacteria</taxon>
        <taxon>Hyphomicrobiales</taxon>
        <taxon>Methylobacteriaceae</taxon>
        <taxon>Enterovirga</taxon>
    </lineage>
</organism>
<evidence type="ECO:0000256" key="2">
    <source>
        <dbReference type="PIRSR" id="PIRSR601310-3"/>
    </source>
</evidence>